<dbReference type="InterPro" id="IPR029058">
    <property type="entry name" value="AB_hydrolase_fold"/>
</dbReference>
<proteinExistence type="predicted"/>
<evidence type="ECO:0008006" key="4">
    <source>
        <dbReference type="Google" id="ProtNLM"/>
    </source>
</evidence>
<keyword evidence="1" id="KW-0732">Signal</keyword>
<feature type="chain" id="PRO_5018061375" description="AB hydrolase-1 domain-containing protein" evidence="1">
    <location>
        <begin position="19"/>
        <end position="412"/>
    </location>
</feature>
<dbReference type="OrthoDB" id="2019572at2759"/>
<gene>
    <name evidence="2" type="ORF">CDV36_003919</name>
</gene>
<accession>A0A3M2SFT6</accession>
<feature type="signal peptide" evidence="1">
    <location>
        <begin position="1"/>
        <end position="18"/>
    </location>
</feature>
<sequence>MSLTCLLWLFFLTTLTSSIAAGAKYTGRLDKAPKTTNPFTHDIYSSAYALNEDGTPNNEGEAHSKVTPPEGAEFASIKLNNNSNTELAVFISDKIEKSRVEHAFIIVHGKLRDGDYYWETMNEVVKRAKAKNYPGSSRESIVIAPQLFSTVFNSGQYTPRQLAWGDLNAWQAGSVATHPTGTNFSSMDALDAVLDDVSNRENYPNMENVTIVGHGGGGQLIQRYAAVGKEPPAHISVRYIHGDASSCAYFTMDRPIMEDEGTAPGACEFYNTWRYGFDQFPGTIDGRKSPREYFKQYITRDVISIVGYRDVKSNGDTSCMARAQGGSKRRDRNLVWYRYINTLARTNENLKGFPGKFDNLPDWSLVSNGSVNLRLTVVEDAAHNVAEVLQSENGLSALFSDGDMYAGWRPKA</sequence>
<protein>
    <recommendedName>
        <fullName evidence="4">AB hydrolase-1 domain-containing protein</fullName>
    </recommendedName>
</protein>
<dbReference type="PANTHER" id="PTHR35560:SF3">
    <property type="entry name" value="PEPTIDASE S9 PROLYL OLIGOPEPTIDASE CATALYTIC DOMAIN-CONTAINING PROTEIN"/>
    <property type="match status" value="1"/>
</dbReference>
<comment type="caution">
    <text evidence="2">The sequence shown here is derived from an EMBL/GenBank/DDBJ whole genome shotgun (WGS) entry which is preliminary data.</text>
</comment>
<name>A0A3M2SFT6_9HYPO</name>
<reference evidence="2 3" key="1">
    <citation type="submission" date="2017-06" db="EMBL/GenBank/DDBJ databases">
        <title>Comparative genomic analysis of Ambrosia Fusariam Clade fungi.</title>
        <authorList>
            <person name="Stajich J.E."/>
            <person name="Carrillo J."/>
            <person name="Kijimoto T."/>
            <person name="Eskalen A."/>
            <person name="O'Donnell K."/>
            <person name="Kasson M."/>
        </authorList>
    </citation>
    <scope>NUCLEOTIDE SEQUENCE [LARGE SCALE GENOMIC DNA]</scope>
    <source>
        <strain evidence="2">UCR3666</strain>
    </source>
</reference>
<dbReference type="Proteomes" id="UP000277212">
    <property type="component" value="Unassembled WGS sequence"/>
</dbReference>
<dbReference type="AlphaFoldDB" id="A0A3M2SFT6"/>
<dbReference type="STRING" id="2010991.A0A3M2SFT6"/>
<keyword evidence="3" id="KW-1185">Reference proteome</keyword>
<dbReference type="PANTHER" id="PTHR35560">
    <property type="entry name" value="BLL0132 PROTEIN"/>
    <property type="match status" value="1"/>
</dbReference>
<dbReference type="Gene3D" id="3.40.50.1820">
    <property type="entry name" value="alpha/beta hydrolase"/>
    <property type="match status" value="1"/>
</dbReference>
<organism evidence="2 3">
    <name type="scientific">Fusarium kuroshium</name>
    <dbReference type="NCBI Taxonomy" id="2010991"/>
    <lineage>
        <taxon>Eukaryota</taxon>
        <taxon>Fungi</taxon>
        <taxon>Dikarya</taxon>
        <taxon>Ascomycota</taxon>
        <taxon>Pezizomycotina</taxon>
        <taxon>Sordariomycetes</taxon>
        <taxon>Hypocreomycetidae</taxon>
        <taxon>Hypocreales</taxon>
        <taxon>Nectriaceae</taxon>
        <taxon>Fusarium</taxon>
        <taxon>Fusarium solani species complex</taxon>
    </lineage>
</organism>
<dbReference type="SUPFAM" id="SSF53474">
    <property type="entry name" value="alpha/beta-Hydrolases"/>
    <property type="match status" value="1"/>
</dbReference>
<dbReference type="EMBL" id="NKUJ01000048">
    <property type="protein sequence ID" value="RMJ16409.1"/>
    <property type="molecule type" value="Genomic_DNA"/>
</dbReference>
<evidence type="ECO:0000313" key="3">
    <source>
        <dbReference type="Proteomes" id="UP000277212"/>
    </source>
</evidence>
<evidence type="ECO:0000256" key="1">
    <source>
        <dbReference type="SAM" id="SignalP"/>
    </source>
</evidence>
<evidence type="ECO:0000313" key="2">
    <source>
        <dbReference type="EMBL" id="RMJ16409.1"/>
    </source>
</evidence>